<evidence type="ECO:0000313" key="13">
    <source>
        <dbReference type="EMBL" id="CAD7661462.1"/>
    </source>
</evidence>
<dbReference type="FunFam" id="3.30.160.60:FF:002716">
    <property type="entry name" value="Zinc finger protein 212"/>
    <property type="match status" value="1"/>
</dbReference>
<comment type="subcellular location">
    <subcellularLocation>
        <location evidence="1">Nucleus</location>
    </subcellularLocation>
</comment>
<feature type="domain" description="C2H2-type" evidence="12">
    <location>
        <begin position="248"/>
        <end position="277"/>
    </location>
</feature>
<dbReference type="PANTHER" id="PTHR16515:SF49">
    <property type="entry name" value="GASTRULA ZINC FINGER PROTEIN XLCGF49.1-LIKE-RELATED"/>
    <property type="match status" value="1"/>
</dbReference>
<name>A0A7R9QYB1_9ACAR</name>
<dbReference type="OrthoDB" id="5305647at2759"/>
<keyword evidence="4 10" id="KW-0863">Zinc-finger</keyword>
<keyword evidence="9" id="KW-0539">Nucleus</keyword>
<evidence type="ECO:0000256" key="5">
    <source>
        <dbReference type="ARBA" id="ARBA00022833"/>
    </source>
</evidence>
<dbReference type="GO" id="GO:0003677">
    <property type="term" value="F:DNA binding"/>
    <property type="evidence" value="ECO:0007669"/>
    <property type="project" value="UniProtKB-KW"/>
</dbReference>
<evidence type="ECO:0000256" key="10">
    <source>
        <dbReference type="PROSITE-ProRule" id="PRU00042"/>
    </source>
</evidence>
<sequence>MAMSAREIKAFDENIQKIAAKFENSKSKTVKKRLAAIAKKIESRSQQLSADSAFEQDFEPIDDVNEDNIAVNDSDAESFRTCPESQSPPQKRRRMTTEELLLSDTNGPEVATTESQESDMDALGTNTSELNLNESMETNGGECDTPSEAQVVDTNDTSVQQPCDPDNELDDNNVINRLKLCRISGNNNPLNDNIVERREVLVADSVHHSESQETSQVLRGPDESDTLHPIAIACSSRMGTDRCDEKPFVCRETNCGKRFTQKSNLNRHKVIHTGEKPFKCVDKDCGK</sequence>
<feature type="non-terminal residue" evidence="13">
    <location>
        <position position="287"/>
    </location>
</feature>
<dbReference type="InterPro" id="IPR036236">
    <property type="entry name" value="Znf_C2H2_sf"/>
</dbReference>
<evidence type="ECO:0000256" key="7">
    <source>
        <dbReference type="ARBA" id="ARBA00023125"/>
    </source>
</evidence>
<dbReference type="SUPFAM" id="SSF57667">
    <property type="entry name" value="beta-beta-alpha zinc fingers"/>
    <property type="match status" value="1"/>
</dbReference>
<evidence type="ECO:0000256" key="1">
    <source>
        <dbReference type="ARBA" id="ARBA00004123"/>
    </source>
</evidence>
<keyword evidence="14" id="KW-1185">Reference proteome</keyword>
<accession>A0A7R9QYB1</accession>
<evidence type="ECO:0000313" key="14">
    <source>
        <dbReference type="Proteomes" id="UP000728032"/>
    </source>
</evidence>
<protein>
    <recommendedName>
        <fullName evidence="12">C2H2-type domain-containing protein</fullName>
    </recommendedName>
</protein>
<dbReference type="Proteomes" id="UP000728032">
    <property type="component" value="Unassembled WGS sequence"/>
</dbReference>
<dbReference type="PROSITE" id="PS00028">
    <property type="entry name" value="ZINC_FINGER_C2H2_1"/>
    <property type="match status" value="1"/>
</dbReference>
<feature type="region of interest" description="Disordered" evidence="11">
    <location>
        <begin position="59"/>
        <end position="121"/>
    </location>
</feature>
<dbReference type="PROSITE" id="PS50157">
    <property type="entry name" value="ZINC_FINGER_C2H2_2"/>
    <property type="match status" value="1"/>
</dbReference>
<dbReference type="AlphaFoldDB" id="A0A7R9QYB1"/>
<dbReference type="EMBL" id="OC938567">
    <property type="protein sequence ID" value="CAD7661462.1"/>
    <property type="molecule type" value="Genomic_DNA"/>
</dbReference>
<keyword evidence="7" id="KW-0238">DNA-binding</keyword>
<evidence type="ECO:0000256" key="2">
    <source>
        <dbReference type="ARBA" id="ARBA00022723"/>
    </source>
</evidence>
<keyword evidence="5" id="KW-0862">Zinc</keyword>
<dbReference type="InterPro" id="IPR050331">
    <property type="entry name" value="Zinc_finger"/>
</dbReference>
<evidence type="ECO:0000256" key="8">
    <source>
        <dbReference type="ARBA" id="ARBA00023163"/>
    </source>
</evidence>
<dbReference type="SMART" id="SM00355">
    <property type="entry name" value="ZnF_C2H2"/>
    <property type="match status" value="1"/>
</dbReference>
<dbReference type="GO" id="GO:0005634">
    <property type="term" value="C:nucleus"/>
    <property type="evidence" value="ECO:0007669"/>
    <property type="project" value="UniProtKB-SubCell"/>
</dbReference>
<evidence type="ECO:0000256" key="3">
    <source>
        <dbReference type="ARBA" id="ARBA00022737"/>
    </source>
</evidence>
<evidence type="ECO:0000256" key="9">
    <source>
        <dbReference type="ARBA" id="ARBA00023242"/>
    </source>
</evidence>
<dbReference type="PANTHER" id="PTHR16515">
    <property type="entry name" value="PR DOMAIN ZINC FINGER PROTEIN"/>
    <property type="match status" value="1"/>
</dbReference>
<evidence type="ECO:0000256" key="11">
    <source>
        <dbReference type="SAM" id="MobiDB-lite"/>
    </source>
</evidence>
<gene>
    <name evidence="13" type="ORF">ONB1V03_LOCUS18023</name>
</gene>
<reference evidence="13" key="1">
    <citation type="submission" date="2020-11" db="EMBL/GenBank/DDBJ databases">
        <authorList>
            <person name="Tran Van P."/>
        </authorList>
    </citation>
    <scope>NUCLEOTIDE SEQUENCE</scope>
</reference>
<evidence type="ECO:0000256" key="4">
    <source>
        <dbReference type="ARBA" id="ARBA00022771"/>
    </source>
</evidence>
<dbReference type="Gene3D" id="3.30.160.60">
    <property type="entry name" value="Classic Zinc Finger"/>
    <property type="match status" value="1"/>
</dbReference>
<keyword evidence="3" id="KW-0677">Repeat</keyword>
<dbReference type="GO" id="GO:0010468">
    <property type="term" value="P:regulation of gene expression"/>
    <property type="evidence" value="ECO:0007669"/>
    <property type="project" value="TreeGrafter"/>
</dbReference>
<evidence type="ECO:0000256" key="6">
    <source>
        <dbReference type="ARBA" id="ARBA00023015"/>
    </source>
</evidence>
<keyword evidence="6" id="KW-0805">Transcription regulation</keyword>
<keyword evidence="8" id="KW-0804">Transcription</keyword>
<keyword evidence="2" id="KW-0479">Metal-binding</keyword>
<proteinExistence type="predicted"/>
<organism evidence="13">
    <name type="scientific">Oppiella nova</name>
    <dbReference type="NCBI Taxonomy" id="334625"/>
    <lineage>
        <taxon>Eukaryota</taxon>
        <taxon>Metazoa</taxon>
        <taxon>Ecdysozoa</taxon>
        <taxon>Arthropoda</taxon>
        <taxon>Chelicerata</taxon>
        <taxon>Arachnida</taxon>
        <taxon>Acari</taxon>
        <taxon>Acariformes</taxon>
        <taxon>Sarcoptiformes</taxon>
        <taxon>Oribatida</taxon>
        <taxon>Brachypylina</taxon>
        <taxon>Oppioidea</taxon>
        <taxon>Oppiidae</taxon>
        <taxon>Oppiella</taxon>
    </lineage>
</organism>
<dbReference type="GO" id="GO:0008270">
    <property type="term" value="F:zinc ion binding"/>
    <property type="evidence" value="ECO:0007669"/>
    <property type="project" value="UniProtKB-KW"/>
</dbReference>
<evidence type="ECO:0000259" key="12">
    <source>
        <dbReference type="PROSITE" id="PS50157"/>
    </source>
</evidence>
<dbReference type="EMBL" id="CAJPVJ010023742">
    <property type="protein sequence ID" value="CAG2178598.1"/>
    <property type="molecule type" value="Genomic_DNA"/>
</dbReference>
<dbReference type="InterPro" id="IPR013087">
    <property type="entry name" value="Znf_C2H2_type"/>
</dbReference>